<accession>A0A3N9TB27</accession>
<evidence type="ECO:0000313" key="1">
    <source>
        <dbReference type="EMBL" id="RQW60964.1"/>
    </source>
</evidence>
<reference evidence="1 2" key="1">
    <citation type="submission" date="2018-11" db="EMBL/GenBank/DDBJ databases">
        <title>Vibrio LJC006 sp. nov., isolated from seawater during the bloom of the enteromorpha.</title>
        <authorList>
            <person name="Liang J."/>
        </authorList>
    </citation>
    <scope>NUCLEOTIDE SEQUENCE [LARGE SCALE GENOMIC DNA]</scope>
    <source>
        <strain evidence="1 2">LJC006</strain>
    </source>
</reference>
<keyword evidence="2" id="KW-1185">Reference proteome</keyword>
<organism evidence="1 2">
    <name type="scientific">Vibrio viridaestus</name>
    <dbReference type="NCBI Taxonomy" id="2487322"/>
    <lineage>
        <taxon>Bacteria</taxon>
        <taxon>Pseudomonadati</taxon>
        <taxon>Pseudomonadota</taxon>
        <taxon>Gammaproteobacteria</taxon>
        <taxon>Vibrionales</taxon>
        <taxon>Vibrionaceae</taxon>
        <taxon>Vibrio</taxon>
    </lineage>
</organism>
<sequence>QTARTVTFIIQKNKNQIIGYDIWYNNNVIEKWKNDPLMAWAKNSRNTIEKQGDLEMYSEAKATLISSYIEENDIEFITNESMLNIGIKKLVRLAQKKLPSYLTESSIIKSERRWVANTLKDYELLHALAIIYGRMYNCCNSLGIQINNPMGDDVISPTSFDSLFDEARRITY</sequence>
<gene>
    <name evidence="1" type="ORF">EES38_22005</name>
</gene>
<dbReference type="AlphaFoldDB" id="A0A3N9TB27"/>
<dbReference type="EMBL" id="RJVQ01000105">
    <property type="protein sequence ID" value="RQW60964.1"/>
    <property type="molecule type" value="Genomic_DNA"/>
</dbReference>
<feature type="non-terminal residue" evidence="1">
    <location>
        <position position="1"/>
    </location>
</feature>
<protein>
    <submittedName>
        <fullName evidence="1">Uncharacterized protein</fullName>
    </submittedName>
</protein>
<comment type="caution">
    <text evidence="1">The sequence shown here is derived from an EMBL/GenBank/DDBJ whole genome shotgun (WGS) entry which is preliminary data.</text>
</comment>
<evidence type="ECO:0000313" key="2">
    <source>
        <dbReference type="Proteomes" id="UP000281112"/>
    </source>
</evidence>
<feature type="non-terminal residue" evidence="1">
    <location>
        <position position="172"/>
    </location>
</feature>
<name>A0A3N9TB27_9VIBR</name>
<proteinExistence type="predicted"/>
<dbReference type="Proteomes" id="UP000281112">
    <property type="component" value="Unassembled WGS sequence"/>
</dbReference>